<reference evidence="2" key="2">
    <citation type="submission" date="2015-01" db="EMBL/GenBank/DDBJ databases">
        <title>Evolutionary Origins and Diversification of the Mycorrhizal Mutualists.</title>
        <authorList>
            <consortium name="DOE Joint Genome Institute"/>
            <consortium name="Mycorrhizal Genomics Consortium"/>
            <person name="Kohler A."/>
            <person name="Kuo A."/>
            <person name="Nagy L.G."/>
            <person name="Floudas D."/>
            <person name="Copeland A."/>
            <person name="Barry K.W."/>
            <person name="Cichocki N."/>
            <person name="Veneault-Fourrey C."/>
            <person name="LaButti K."/>
            <person name="Lindquist E.A."/>
            <person name="Lipzen A."/>
            <person name="Lundell T."/>
            <person name="Morin E."/>
            <person name="Murat C."/>
            <person name="Riley R."/>
            <person name="Ohm R."/>
            <person name="Sun H."/>
            <person name="Tunlid A."/>
            <person name="Henrissat B."/>
            <person name="Grigoriev I.V."/>
            <person name="Hibbett D.S."/>
            <person name="Martin F."/>
        </authorList>
    </citation>
    <scope>NUCLEOTIDE SEQUENCE [LARGE SCALE GENOMIC DNA]</scope>
    <source>
        <strain evidence="2">F 1598</strain>
    </source>
</reference>
<name>A0A0C3B3M9_PILCF</name>
<reference evidence="1 2" key="1">
    <citation type="submission" date="2014-04" db="EMBL/GenBank/DDBJ databases">
        <authorList>
            <consortium name="DOE Joint Genome Institute"/>
            <person name="Kuo A."/>
            <person name="Tarkka M."/>
            <person name="Buscot F."/>
            <person name="Kohler A."/>
            <person name="Nagy L.G."/>
            <person name="Floudas D."/>
            <person name="Copeland A."/>
            <person name="Barry K.W."/>
            <person name="Cichocki N."/>
            <person name="Veneault-Fourrey C."/>
            <person name="LaButti K."/>
            <person name="Lindquist E.A."/>
            <person name="Lipzen A."/>
            <person name="Lundell T."/>
            <person name="Morin E."/>
            <person name="Murat C."/>
            <person name="Sun H."/>
            <person name="Tunlid A."/>
            <person name="Henrissat B."/>
            <person name="Grigoriev I.V."/>
            <person name="Hibbett D.S."/>
            <person name="Martin F."/>
            <person name="Nordberg H.P."/>
            <person name="Cantor M.N."/>
            <person name="Hua S.X."/>
        </authorList>
    </citation>
    <scope>NUCLEOTIDE SEQUENCE [LARGE SCALE GENOMIC DNA]</scope>
    <source>
        <strain evidence="1 2">F 1598</strain>
    </source>
</reference>
<evidence type="ECO:0000313" key="2">
    <source>
        <dbReference type="Proteomes" id="UP000054166"/>
    </source>
</evidence>
<dbReference type="EMBL" id="KN833191">
    <property type="protein sequence ID" value="KIM71897.1"/>
    <property type="molecule type" value="Genomic_DNA"/>
</dbReference>
<dbReference type="InParanoid" id="A0A0C3B3M9"/>
<dbReference type="Proteomes" id="UP000054166">
    <property type="component" value="Unassembled WGS sequence"/>
</dbReference>
<organism evidence="1 2">
    <name type="scientific">Piloderma croceum (strain F 1598)</name>
    <dbReference type="NCBI Taxonomy" id="765440"/>
    <lineage>
        <taxon>Eukaryota</taxon>
        <taxon>Fungi</taxon>
        <taxon>Dikarya</taxon>
        <taxon>Basidiomycota</taxon>
        <taxon>Agaricomycotina</taxon>
        <taxon>Agaricomycetes</taxon>
        <taxon>Agaricomycetidae</taxon>
        <taxon>Atheliales</taxon>
        <taxon>Atheliaceae</taxon>
        <taxon>Piloderma</taxon>
    </lineage>
</organism>
<dbReference type="AlphaFoldDB" id="A0A0C3B3M9"/>
<dbReference type="HOGENOM" id="CLU_2923502_0_0_1"/>
<sequence length="61" mass="6506">MSAFQQSTIANFWVAIGEYPLLHRNFPGDISALNIIETLLSGANVALELEDSALLACAPTS</sequence>
<gene>
    <name evidence="1" type="ORF">PILCRDRAFT_16622</name>
</gene>
<accession>A0A0C3B3M9</accession>
<keyword evidence="2" id="KW-1185">Reference proteome</keyword>
<protein>
    <submittedName>
        <fullName evidence="1">Uncharacterized protein</fullName>
    </submittedName>
</protein>
<evidence type="ECO:0000313" key="1">
    <source>
        <dbReference type="EMBL" id="KIM71897.1"/>
    </source>
</evidence>
<proteinExistence type="predicted"/>